<dbReference type="Pfam" id="PF07453">
    <property type="entry name" value="NUMOD1"/>
    <property type="match status" value="1"/>
</dbReference>
<keyword evidence="3" id="KW-1185">Reference proteome</keyword>
<dbReference type="Proteomes" id="UP000204048">
    <property type="component" value="Segment"/>
</dbReference>
<dbReference type="EMBL" id="JF974296">
    <property type="protein sequence ID" value="AGH57588.1"/>
    <property type="molecule type" value="Genomic_DNA"/>
</dbReference>
<evidence type="ECO:0000259" key="1">
    <source>
        <dbReference type="SMART" id="SM00507"/>
    </source>
</evidence>
<dbReference type="InterPro" id="IPR003647">
    <property type="entry name" value="Intron_nuc_1_rpt"/>
</dbReference>
<accession>M4SNH5</accession>
<name>M4SNH5_9CAUD</name>
<dbReference type="InterPro" id="IPR044925">
    <property type="entry name" value="His-Me_finger_sf"/>
</dbReference>
<dbReference type="GeneID" id="15010801"/>
<dbReference type="RefSeq" id="YP_007674266.1">
    <property type="nucleotide sequence ID" value="NC_020849.1"/>
</dbReference>
<dbReference type="Gene3D" id="1.10.10.10">
    <property type="entry name" value="Winged helix-like DNA-binding domain superfamily/Winged helix DNA-binding domain"/>
    <property type="match status" value="1"/>
</dbReference>
<dbReference type="InterPro" id="IPR036388">
    <property type="entry name" value="WH-like_DNA-bd_sf"/>
</dbReference>
<organism evidence="2 3">
    <name type="scientific">Pseudoalteromonas phage pYD6-A</name>
    <dbReference type="NCBI Taxonomy" id="754052"/>
    <lineage>
        <taxon>Viruses</taxon>
        <taxon>Duplodnaviria</taxon>
        <taxon>Heunggongvirae</taxon>
        <taxon>Uroviricota</taxon>
        <taxon>Caudoviricetes</taxon>
        <taxon>Schitoviridae</taxon>
        <taxon>Fuhrmanvirinae</taxon>
        <taxon>Matsuvirus</taxon>
        <taxon>Matsuvirus pYD6A</taxon>
    </lineage>
</organism>
<dbReference type="Gene3D" id="3.90.75.20">
    <property type="match status" value="1"/>
</dbReference>
<reference evidence="2 3" key="1">
    <citation type="submission" date="2010-11" db="EMBL/GenBank/DDBJ databases">
        <title>The Genome Sequence of Pseudoalteromonas phage pYD6-A.</title>
        <authorList>
            <consortium name="The Broad Institute Genome Sequencing Platform"/>
            <person name="Henn M.R."/>
            <person name="Wolf A."/>
            <person name="Jost G."/>
            <person name="Levin J."/>
            <person name="Malboeuf C."/>
            <person name="Casali M."/>
            <person name="Russ C."/>
            <person name="Lennon N."/>
            <person name="Chapman S.B."/>
            <person name="Erlich R."/>
            <person name="Young S.K."/>
            <person name="Yandava C."/>
            <person name="Zeng Q."/>
            <person name="Alvarado L."/>
            <person name="Anderson S."/>
            <person name="Berlin A."/>
            <person name="Chen Z."/>
            <person name="Freedman E."/>
            <person name="Gellesch M."/>
            <person name="Goldberg J."/>
            <person name="Green L."/>
            <person name="Griggs A."/>
            <person name="Gujja S."/>
            <person name="Heilman E.R."/>
            <person name="Heiman D."/>
            <person name="Hollinger A."/>
            <person name="Howarth C."/>
            <person name="Larson L."/>
            <person name="Mehta T."/>
            <person name="Pearson M."/>
            <person name="Roberts A."/>
            <person name="Ryan E."/>
            <person name="Saif S."/>
            <person name="Shea T."/>
            <person name="Shenoy N."/>
            <person name="Sisk P."/>
            <person name="Stolte C."/>
            <person name="Sykes S."/>
            <person name="White J."/>
            <person name="Haas B."/>
            <person name="Nusbaum C."/>
            <person name="Birren B."/>
        </authorList>
    </citation>
    <scope>NUCLEOTIDE SEQUENCE [LARGE SCALE GENOMIC DNA]</scope>
    <source>
        <strain evidence="3">pYD6-A</strain>
    </source>
</reference>
<proteinExistence type="predicted"/>
<protein>
    <recommendedName>
        <fullName evidence="1">HNH nuclease domain-containing protein</fullName>
    </recommendedName>
</protein>
<dbReference type="SMART" id="SM00507">
    <property type="entry name" value="HNHc"/>
    <property type="match status" value="1"/>
</dbReference>
<dbReference type="InterPro" id="IPR003615">
    <property type="entry name" value="HNH_nuc"/>
</dbReference>
<dbReference type="SMART" id="SM00497">
    <property type="entry name" value="IENR1"/>
    <property type="match status" value="1"/>
</dbReference>
<evidence type="ECO:0000313" key="3">
    <source>
        <dbReference type="Proteomes" id="UP000204048"/>
    </source>
</evidence>
<sequence>MNIREFTPLPDYPNYFIAHSPARIIRYKEGKYLISIQTPNSEKDPYWTTTLKDTHGKFVKRSVHRLLAQTFIPNPEAKAHVNHIDGDKSNNDLSNLEWATPKENSQHAVDLGLYPDTSKEVFQYLLDGTFVAKYASDREASKSTGIPYQNISKATLGKRLHAGYFQWSREGLETVLPVERKYPKEYVFQGRVYSTFKSLAEELGYAHPDKISISKFRKKDREAIQTIYYP</sequence>
<dbReference type="InterPro" id="IPR010896">
    <property type="entry name" value="NUMOD1"/>
</dbReference>
<dbReference type="Pfam" id="PF13392">
    <property type="entry name" value="HNH_3"/>
    <property type="match status" value="1"/>
</dbReference>
<evidence type="ECO:0000313" key="2">
    <source>
        <dbReference type="EMBL" id="AGH57588.1"/>
    </source>
</evidence>
<dbReference type="SUPFAM" id="SSF54060">
    <property type="entry name" value="His-Me finger endonucleases"/>
    <property type="match status" value="1"/>
</dbReference>
<feature type="domain" description="HNH nuclease" evidence="1">
    <location>
        <begin position="57"/>
        <end position="105"/>
    </location>
</feature>
<dbReference type="OrthoDB" id="21336at10239"/>
<dbReference type="KEGG" id="vg:15010801"/>
<gene>
    <name evidence="2" type="ORF">PYDG_00057</name>
</gene>